<evidence type="ECO:0000313" key="6">
    <source>
        <dbReference type="Proteomes" id="UP001501237"/>
    </source>
</evidence>
<dbReference type="InterPro" id="IPR009057">
    <property type="entry name" value="Homeodomain-like_sf"/>
</dbReference>
<feature type="region of interest" description="Disordered" evidence="3">
    <location>
        <begin position="1"/>
        <end position="23"/>
    </location>
</feature>
<evidence type="ECO:0000259" key="4">
    <source>
        <dbReference type="PROSITE" id="PS50977"/>
    </source>
</evidence>
<keyword evidence="1 2" id="KW-0238">DNA-binding</keyword>
<dbReference type="Proteomes" id="UP001501237">
    <property type="component" value="Unassembled WGS sequence"/>
</dbReference>
<sequence>MPAEPATGRETVRPGRRRGPTETRPLILKAARELFAEKGFDGVSLRAIARAAGVDPALVHHFFDGKEALFVEAMEFPIDPALLLPRILGGPREEIGERLVRVFLGVWSHPEMRPRLVAIVRSAATSERGAAMLREFMTTALVGRVADALEVPRLHITAAAGQMIGLVMMRYVIGIEPLVNASDEEIVALVGPTIQRYLG</sequence>
<feature type="DNA-binding region" description="H-T-H motif" evidence="2">
    <location>
        <begin position="44"/>
        <end position="63"/>
    </location>
</feature>
<evidence type="ECO:0000256" key="2">
    <source>
        <dbReference type="PROSITE-ProRule" id="PRU00335"/>
    </source>
</evidence>
<name>A0ABP6QMB1_9ACTN</name>
<reference evidence="6" key="1">
    <citation type="journal article" date="2019" name="Int. J. Syst. Evol. Microbiol.">
        <title>The Global Catalogue of Microorganisms (GCM) 10K type strain sequencing project: providing services to taxonomists for standard genome sequencing and annotation.</title>
        <authorList>
            <consortium name="The Broad Institute Genomics Platform"/>
            <consortium name="The Broad Institute Genome Sequencing Center for Infectious Disease"/>
            <person name="Wu L."/>
            <person name="Ma J."/>
        </authorList>
    </citation>
    <scope>NUCLEOTIDE SEQUENCE [LARGE SCALE GENOMIC DNA]</scope>
    <source>
        <strain evidence="6">JCM 9377</strain>
    </source>
</reference>
<evidence type="ECO:0000256" key="1">
    <source>
        <dbReference type="ARBA" id="ARBA00023125"/>
    </source>
</evidence>
<dbReference type="Gene3D" id="1.10.10.60">
    <property type="entry name" value="Homeodomain-like"/>
    <property type="match status" value="1"/>
</dbReference>
<dbReference type="InterPro" id="IPR036271">
    <property type="entry name" value="Tet_transcr_reg_TetR-rel_C_sf"/>
</dbReference>
<dbReference type="SUPFAM" id="SSF48498">
    <property type="entry name" value="Tetracyclin repressor-like, C-terminal domain"/>
    <property type="match status" value="1"/>
</dbReference>
<dbReference type="Gene3D" id="1.10.357.10">
    <property type="entry name" value="Tetracycline Repressor, domain 2"/>
    <property type="match status" value="1"/>
</dbReference>
<gene>
    <name evidence="5" type="ORF">GCM10010468_79550</name>
</gene>
<dbReference type="EMBL" id="BAAAUV010000048">
    <property type="protein sequence ID" value="GAA3242048.1"/>
    <property type="molecule type" value="Genomic_DNA"/>
</dbReference>
<protein>
    <submittedName>
        <fullName evidence="5">TetR family transcriptional regulator</fullName>
    </submittedName>
</protein>
<evidence type="ECO:0000256" key="3">
    <source>
        <dbReference type="SAM" id="MobiDB-lite"/>
    </source>
</evidence>
<accession>A0ABP6QMB1</accession>
<dbReference type="PROSITE" id="PS50977">
    <property type="entry name" value="HTH_TETR_2"/>
    <property type="match status" value="1"/>
</dbReference>
<dbReference type="RefSeq" id="WP_344839589.1">
    <property type="nucleotide sequence ID" value="NZ_BAAAUV010000048.1"/>
</dbReference>
<dbReference type="InterPro" id="IPR041678">
    <property type="entry name" value="TetR_C_16"/>
</dbReference>
<dbReference type="SUPFAM" id="SSF46689">
    <property type="entry name" value="Homeodomain-like"/>
    <property type="match status" value="1"/>
</dbReference>
<dbReference type="Pfam" id="PF17920">
    <property type="entry name" value="TetR_C_16"/>
    <property type="match status" value="1"/>
</dbReference>
<organism evidence="5 6">
    <name type="scientific">Actinocorallia longicatena</name>
    <dbReference type="NCBI Taxonomy" id="111803"/>
    <lineage>
        <taxon>Bacteria</taxon>
        <taxon>Bacillati</taxon>
        <taxon>Actinomycetota</taxon>
        <taxon>Actinomycetes</taxon>
        <taxon>Streptosporangiales</taxon>
        <taxon>Thermomonosporaceae</taxon>
        <taxon>Actinocorallia</taxon>
    </lineage>
</organism>
<proteinExistence type="predicted"/>
<evidence type="ECO:0000313" key="5">
    <source>
        <dbReference type="EMBL" id="GAA3242048.1"/>
    </source>
</evidence>
<dbReference type="InterPro" id="IPR001647">
    <property type="entry name" value="HTH_TetR"/>
</dbReference>
<dbReference type="PANTHER" id="PTHR30055">
    <property type="entry name" value="HTH-TYPE TRANSCRIPTIONAL REGULATOR RUTR"/>
    <property type="match status" value="1"/>
</dbReference>
<dbReference type="InterPro" id="IPR050109">
    <property type="entry name" value="HTH-type_TetR-like_transc_reg"/>
</dbReference>
<feature type="domain" description="HTH tetR-type" evidence="4">
    <location>
        <begin position="21"/>
        <end position="81"/>
    </location>
</feature>
<keyword evidence="6" id="KW-1185">Reference proteome</keyword>
<comment type="caution">
    <text evidence="5">The sequence shown here is derived from an EMBL/GenBank/DDBJ whole genome shotgun (WGS) entry which is preliminary data.</text>
</comment>
<dbReference type="Pfam" id="PF00440">
    <property type="entry name" value="TetR_N"/>
    <property type="match status" value="1"/>
</dbReference>
<dbReference type="PRINTS" id="PR00455">
    <property type="entry name" value="HTHTETR"/>
</dbReference>
<dbReference type="PANTHER" id="PTHR30055:SF235">
    <property type="entry name" value="TRANSCRIPTIONAL REGULATORY PROTEIN"/>
    <property type="match status" value="1"/>
</dbReference>